<accession>A0A4U0T932</accession>
<feature type="transmembrane region" description="Helical" evidence="1">
    <location>
        <begin position="24"/>
        <end position="51"/>
    </location>
</feature>
<sequence>MDNTTQGGAMAEKTAKTEKSTLGIVGLISAVIGFWALGIVLGPVAVVLGWLAMGRGWRGSKPITAVGAVLLGALDTVVSVLYAMQ</sequence>
<dbReference type="Proteomes" id="UP000305778">
    <property type="component" value="Unassembled WGS sequence"/>
</dbReference>
<keyword evidence="1" id="KW-0472">Membrane</keyword>
<dbReference type="OrthoDB" id="4242202at2"/>
<dbReference type="EMBL" id="SUMC01000003">
    <property type="protein sequence ID" value="TKA12645.1"/>
    <property type="molecule type" value="Genomic_DNA"/>
</dbReference>
<keyword evidence="3" id="KW-1185">Reference proteome</keyword>
<dbReference type="InterPro" id="IPR055338">
    <property type="entry name" value="YqfX-like"/>
</dbReference>
<feature type="transmembrane region" description="Helical" evidence="1">
    <location>
        <begin position="63"/>
        <end position="84"/>
    </location>
</feature>
<comment type="caution">
    <text evidence="2">The sequence shown here is derived from an EMBL/GenBank/DDBJ whole genome shotgun (WGS) entry which is preliminary data.</text>
</comment>
<dbReference type="PANTHER" id="PTHR40040:SF1">
    <property type="entry name" value="MEMBRANE PROTEIN"/>
    <property type="match status" value="1"/>
</dbReference>
<dbReference type="PANTHER" id="PTHR40040">
    <property type="entry name" value="SMALL HYDROPHOBIC PROTEIN-RELATED"/>
    <property type="match status" value="1"/>
</dbReference>
<evidence type="ECO:0000313" key="2">
    <source>
        <dbReference type="EMBL" id="TKA12645.1"/>
    </source>
</evidence>
<protein>
    <submittedName>
        <fullName evidence="2">Small hydrophobic protein</fullName>
    </submittedName>
</protein>
<proteinExistence type="predicted"/>
<keyword evidence="1" id="KW-0812">Transmembrane</keyword>
<reference evidence="2 3" key="1">
    <citation type="submission" date="2019-04" db="EMBL/GenBank/DDBJ databases">
        <title>Streptomyces oryziradicis sp. nov., a novel actinomycete isolated from rhizosphere soil of rice (Oryza sativa L.).</title>
        <authorList>
            <person name="Li C."/>
        </authorList>
    </citation>
    <scope>NUCLEOTIDE SEQUENCE [LARGE SCALE GENOMIC DNA]</scope>
    <source>
        <strain evidence="2 3">NEAU-C40</strain>
    </source>
</reference>
<name>A0A4U0T932_9ACTN</name>
<keyword evidence="1" id="KW-1133">Transmembrane helix</keyword>
<gene>
    <name evidence="2" type="ORF">FCI23_04470</name>
</gene>
<evidence type="ECO:0000256" key="1">
    <source>
        <dbReference type="SAM" id="Phobius"/>
    </source>
</evidence>
<organism evidence="2 3">
    <name type="scientific">Actinacidiphila oryziradicis</name>
    <dbReference type="NCBI Taxonomy" id="2571141"/>
    <lineage>
        <taxon>Bacteria</taxon>
        <taxon>Bacillati</taxon>
        <taxon>Actinomycetota</taxon>
        <taxon>Actinomycetes</taxon>
        <taxon>Kitasatosporales</taxon>
        <taxon>Streptomycetaceae</taxon>
        <taxon>Actinacidiphila</taxon>
    </lineage>
</organism>
<dbReference type="AlphaFoldDB" id="A0A4U0T932"/>
<evidence type="ECO:0000313" key="3">
    <source>
        <dbReference type="Proteomes" id="UP000305778"/>
    </source>
</evidence>